<dbReference type="Proteomes" id="UP001501758">
    <property type="component" value="Unassembled WGS sequence"/>
</dbReference>
<dbReference type="NCBIfam" id="TIGR02937">
    <property type="entry name" value="sigma70-ECF"/>
    <property type="match status" value="1"/>
</dbReference>
<dbReference type="RefSeq" id="WP_343914343.1">
    <property type="nucleotide sequence ID" value="NZ_BAAAGE010000005.1"/>
</dbReference>
<dbReference type="InterPro" id="IPR013325">
    <property type="entry name" value="RNA_pol_sigma_r2"/>
</dbReference>
<evidence type="ECO:0000256" key="1">
    <source>
        <dbReference type="ARBA" id="ARBA00010641"/>
    </source>
</evidence>
<evidence type="ECO:0000256" key="3">
    <source>
        <dbReference type="ARBA" id="ARBA00023082"/>
    </source>
</evidence>
<dbReference type="SUPFAM" id="SSF88946">
    <property type="entry name" value="Sigma2 domain of RNA polymerase sigma factors"/>
    <property type="match status" value="1"/>
</dbReference>
<keyword evidence="3" id="KW-0731">Sigma factor</keyword>
<dbReference type="InterPro" id="IPR039425">
    <property type="entry name" value="RNA_pol_sigma-70-like"/>
</dbReference>
<sequence>MANQKQDDYLLQSLIDGDDKGIKEIYKKVYPKVRKYILSHDGSEDDAKDIMQKSLLQLLARAQATDFKITSSFDGYFVTIAKNLWRRAAKMAKSRVTNEGVLDLVHEEREIALAAYEQEKWELFQEKLSEISQNCREVLTFFFNKVPYVDIAKKLGYATENTVRQRIFKCKSKLKEAIYSDKRYNELKEL</sequence>
<keyword evidence="2" id="KW-0805">Transcription regulation</keyword>
<organism evidence="7 8">
    <name type="scientific">Aquimarina litoralis</name>
    <dbReference type="NCBI Taxonomy" id="584605"/>
    <lineage>
        <taxon>Bacteria</taxon>
        <taxon>Pseudomonadati</taxon>
        <taxon>Bacteroidota</taxon>
        <taxon>Flavobacteriia</taxon>
        <taxon>Flavobacteriales</taxon>
        <taxon>Flavobacteriaceae</taxon>
        <taxon>Aquimarina</taxon>
    </lineage>
</organism>
<evidence type="ECO:0000313" key="7">
    <source>
        <dbReference type="EMBL" id="GAA0731336.1"/>
    </source>
</evidence>
<name>A0ABN1J7R5_9FLAO</name>
<proteinExistence type="inferred from homology"/>
<evidence type="ECO:0000256" key="5">
    <source>
        <dbReference type="ARBA" id="ARBA00023163"/>
    </source>
</evidence>
<evidence type="ECO:0000256" key="2">
    <source>
        <dbReference type="ARBA" id="ARBA00023015"/>
    </source>
</evidence>
<evidence type="ECO:0000313" key="8">
    <source>
        <dbReference type="Proteomes" id="UP001501758"/>
    </source>
</evidence>
<dbReference type="PANTHER" id="PTHR43133:SF8">
    <property type="entry name" value="RNA POLYMERASE SIGMA FACTOR HI_1459-RELATED"/>
    <property type="match status" value="1"/>
</dbReference>
<keyword evidence="4" id="KW-0238">DNA-binding</keyword>
<dbReference type="Gene3D" id="1.10.10.10">
    <property type="entry name" value="Winged helix-like DNA-binding domain superfamily/Winged helix DNA-binding domain"/>
    <property type="match status" value="1"/>
</dbReference>
<dbReference type="InterPro" id="IPR013324">
    <property type="entry name" value="RNA_pol_sigma_r3/r4-like"/>
</dbReference>
<dbReference type="EMBL" id="BAAAGE010000005">
    <property type="protein sequence ID" value="GAA0731336.1"/>
    <property type="molecule type" value="Genomic_DNA"/>
</dbReference>
<comment type="caution">
    <text evidence="7">The sequence shown here is derived from an EMBL/GenBank/DDBJ whole genome shotgun (WGS) entry which is preliminary data.</text>
</comment>
<evidence type="ECO:0000259" key="6">
    <source>
        <dbReference type="Pfam" id="PF04542"/>
    </source>
</evidence>
<accession>A0ABN1J7R5</accession>
<dbReference type="Pfam" id="PF04542">
    <property type="entry name" value="Sigma70_r2"/>
    <property type="match status" value="1"/>
</dbReference>
<protein>
    <recommendedName>
        <fullName evidence="6">RNA polymerase sigma-70 region 2 domain-containing protein</fullName>
    </recommendedName>
</protein>
<gene>
    <name evidence="7" type="ORF">GCM10009430_43390</name>
</gene>
<dbReference type="InterPro" id="IPR007627">
    <property type="entry name" value="RNA_pol_sigma70_r2"/>
</dbReference>
<keyword evidence="5" id="KW-0804">Transcription</keyword>
<feature type="domain" description="RNA polymerase sigma-70 region 2" evidence="6">
    <location>
        <begin position="25"/>
        <end position="91"/>
    </location>
</feature>
<dbReference type="InterPro" id="IPR014284">
    <property type="entry name" value="RNA_pol_sigma-70_dom"/>
</dbReference>
<dbReference type="InterPro" id="IPR036388">
    <property type="entry name" value="WH-like_DNA-bd_sf"/>
</dbReference>
<reference evidence="7 8" key="1">
    <citation type="journal article" date="2019" name="Int. J. Syst. Evol. Microbiol.">
        <title>The Global Catalogue of Microorganisms (GCM) 10K type strain sequencing project: providing services to taxonomists for standard genome sequencing and annotation.</title>
        <authorList>
            <consortium name="The Broad Institute Genomics Platform"/>
            <consortium name="The Broad Institute Genome Sequencing Center for Infectious Disease"/>
            <person name="Wu L."/>
            <person name="Ma J."/>
        </authorList>
    </citation>
    <scope>NUCLEOTIDE SEQUENCE [LARGE SCALE GENOMIC DNA]</scope>
    <source>
        <strain evidence="7 8">JCM 15974</strain>
    </source>
</reference>
<evidence type="ECO:0000256" key="4">
    <source>
        <dbReference type="ARBA" id="ARBA00023125"/>
    </source>
</evidence>
<dbReference type="PANTHER" id="PTHR43133">
    <property type="entry name" value="RNA POLYMERASE ECF-TYPE SIGMA FACTO"/>
    <property type="match status" value="1"/>
</dbReference>
<dbReference type="SUPFAM" id="SSF88659">
    <property type="entry name" value="Sigma3 and sigma4 domains of RNA polymerase sigma factors"/>
    <property type="match status" value="1"/>
</dbReference>
<comment type="similarity">
    <text evidence="1">Belongs to the sigma-70 factor family. ECF subfamily.</text>
</comment>
<dbReference type="Gene3D" id="1.10.1740.10">
    <property type="match status" value="1"/>
</dbReference>
<keyword evidence="8" id="KW-1185">Reference proteome</keyword>